<dbReference type="InterPro" id="IPR036942">
    <property type="entry name" value="Beta-barrel_TonB_sf"/>
</dbReference>
<dbReference type="Pfam" id="PF07715">
    <property type="entry name" value="Plug"/>
    <property type="match status" value="1"/>
</dbReference>
<feature type="domain" description="TonB-dependent receptor plug" evidence="7">
    <location>
        <begin position="87"/>
        <end position="198"/>
    </location>
</feature>
<feature type="chain" id="PRO_5047523023" evidence="5">
    <location>
        <begin position="51"/>
        <end position="1046"/>
    </location>
</feature>
<comment type="caution">
    <text evidence="8">The sequence shown here is derived from an EMBL/GenBank/DDBJ whole genome shotgun (WGS) entry which is preliminary data.</text>
</comment>
<accession>A0ABQ2WL48</accession>
<organism evidence="8 9">
    <name type="scientific">Alishewanella tabrizica</name>
    <dbReference type="NCBI Taxonomy" id="671278"/>
    <lineage>
        <taxon>Bacteria</taxon>
        <taxon>Pseudomonadati</taxon>
        <taxon>Pseudomonadota</taxon>
        <taxon>Gammaproteobacteria</taxon>
        <taxon>Alteromonadales</taxon>
        <taxon>Alteromonadaceae</taxon>
        <taxon>Alishewanella</taxon>
    </lineage>
</organism>
<keyword evidence="9" id="KW-1185">Reference proteome</keyword>
<reference evidence="9" key="1">
    <citation type="journal article" date="2019" name="Int. J. Syst. Evol. Microbiol.">
        <title>The Global Catalogue of Microorganisms (GCM) 10K type strain sequencing project: providing services to taxonomists for standard genome sequencing and annotation.</title>
        <authorList>
            <consortium name="The Broad Institute Genomics Platform"/>
            <consortium name="The Broad Institute Genome Sequencing Center for Infectious Disease"/>
            <person name="Wu L."/>
            <person name="Ma J."/>
        </authorList>
    </citation>
    <scope>NUCLEOTIDE SEQUENCE [LARGE SCALE GENOMIC DNA]</scope>
    <source>
        <strain evidence="9">KCTC 23723</strain>
    </source>
</reference>
<proteinExistence type="inferred from homology"/>
<dbReference type="Proteomes" id="UP000634667">
    <property type="component" value="Unassembled WGS sequence"/>
</dbReference>
<evidence type="ECO:0000256" key="2">
    <source>
        <dbReference type="ARBA" id="ARBA00023136"/>
    </source>
</evidence>
<dbReference type="Pfam" id="PF00593">
    <property type="entry name" value="TonB_dep_Rec_b-barrel"/>
    <property type="match status" value="1"/>
</dbReference>
<keyword evidence="4" id="KW-0798">TonB box</keyword>
<keyword evidence="5" id="KW-0732">Signal</keyword>
<evidence type="ECO:0000256" key="3">
    <source>
        <dbReference type="ARBA" id="ARBA00023237"/>
    </source>
</evidence>
<dbReference type="InterPro" id="IPR037066">
    <property type="entry name" value="Plug_dom_sf"/>
</dbReference>
<keyword evidence="3" id="KW-0998">Cell outer membrane</keyword>
<evidence type="ECO:0000256" key="4">
    <source>
        <dbReference type="RuleBase" id="RU003357"/>
    </source>
</evidence>
<evidence type="ECO:0000256" key="1">
    <source>
        <dbReference type="ARBA" id="ARBA00004442"/>
    </source>
</evidence>
<sequence>MKHPAALPRSSHAPAAGSRTALSQRFFSKTLLAKTISVLLASAAGLPAYAQEAAADADTETTGVEVIMVRGVRSSMQEAASIKRLSMGVVDAISAEDIGKFPDTNLAESLQRITGVSISRNNGEGAEVTVRGFGADNNMVTLNGRTMPSATTYGAGSGADGSTRGGSSRAFDFSNLASESIRAVEVYKTGKANIATGGIGATLNVKTARPLDTQETVASVGIKGVHDTTNRTGANITPELSGIFSHTLDDGKFGVSLSASHQKRDSGYTGATVNDWQVAYWDDIADPDRTWNNENTQVINAPAQGQLYARPNDIRYAFSNTERERDNAQLTLQFRPRDNFTATADYTFAENNLVEHRGEVGNWMQTGGNTRVVEFDNNTVKIPSYIQEVYSGAVDEGYEQQWREQTNTLKSAGINFEYQVNDSLTLLLDGHSSEMYSRGTGPRNSGELAVGLGAPIVTSREWFFGSTLPTYQNVYDDRTPGKGANANGIVDAGDVGSSIARIRNASQESKIKQLKLDAVYELNDGRFDFGAEMRKMESRSIQTAGNNIALGNWNVNNPGEFGDLIQPFDLPGEFKDYPVRAGGYGFIADPRALYDAALALYPGIPTSVESALSFDNIVQEDTMAVYFQVALGGELGGMPFDVLTGLRYEKTESESSSLVSPVYFQWEDNNDIYAYVDSSVPPMPANAKNDYDYLLPSLDVSLHLSDDLISRFSFSKTIARAGLGNLGVSASNFGGGGGSTLLGAQPTANASNPALLPLESTNYDMSLEWYYNPFSYMSAGVFQKDVVNFIGSRQVDQPLLGIRDVTGGPRALAAAQAVRDAGFPLDDTYLFAMMAFNEYRNHPDMIARYGANPQFTGTQEQIDFLASNPGFDLRATDADPEMIFRTNTPDNNRAAKIYGAEFAIQHFFGESGFGAQANYTIVRGDIGFNNNADPNQSQFALLGLSDTANLIGIYEKDSWQARIAWNWRDKYLAEINKGGSNNPRYEEAYWQIDVNVSYDINPQFTVFAEVINLTGENSRSHARNEAMMWYLTELGPRYQLGLRYDF</sequence>
<dbReference type="Gene3D" id="2.170.130.10">
    <property type="entry name" value="TonB-dependent receptor, plug domain"/>
    <property type="match status" value="1"/>
</dbReference>
<gene>
    <name evidence="8" type="ORF">GCM10008111_16030</name>
</gene>
<protein>
    <submittedName>
        <fullName evidence="8">TonB-dependent receptor</fullName>
    </submittedName>
</protein>
<evidence type="ECO:0000313" key="8">
    <source>
        <dbReference type="EMBL" id="GGW60725.1"/>
    </source>
</evidence>
<dbReference type="InterPro" id="IPR000531">
    <property type="entry name" value="Beta-barrel_TonB"/>
</dbReference>
<dbReference type="PANTHER" id="PTHR40980:SF3">
    <property type="entry name" value="TONB-DEPENDENT RECEPTOR-LIKE BETA-BARREL DOMAIN-CONTAINING PROTEIN"/>
    <property type="match status" value="1"/>
</dbReference>
<keyword evidence="8" id="KW-0675">Receptor</keyword>
<keyword evidence="2 4" id="KW-0472">Membrane</keyword>
<evidence type="ECO:0000259" key="6">
    <source>
        <dbReference type="Pfam" id="PF00593"/>
    </source>
</evidence>
<dbReference type="EMBL" id="BMYR01000006">
    <property type="protein sequence ID" value="GGW60725.1"/>
    <property type="molecule type" value="Genomic_DNA"/>
</dbReference>
<feature type="signal peptide" evidence="5">
    <location>
        <begin position="1"/>
        <end position="50"/>
    </location>
</feature>
<dbReference type="InterPro" id="IPR012910">
    <property type="entry name" value="Plug_dom"/>
</dbReference>
<comment type="similarity">
    <text evidence="4">Belongs to the TonB-dependent receptor family.</text>
</comment>
<dbReference type="PANTHER" id="PTHR40980">
    <property type="entry name" value="PLUG DOMAIN-CONTAINING PROTEIN"/>
    <property type="match status" value="1"/>
</dbReference>
<evidence type="ECO:0000313" key="9">
    <source>
        <dbReference type="Proteomes" id="UP000634667"/>
    </source>
</evidence>
<name>A0ABQ2WL48_9ALTE</name>
<dbReference type="RefSeq" id="WP_189482298.1">
    <property type="nucleotide sequence ID" value="NZ_BMYR01000006.1"/>
</dbReference>
<feature type="domain" description="TonB-dependent receptor-like beta-barrel" evidence="6">
    <location>
        <begin position="470"/>
        <end position="1013"/>
    </location>
</feature>
<dbReference type="InterPro" id="IPR010104">
    <property type="entry name" value="TonB_rcpt_bac"/>
</dbReference>
<evidence type="ECO:0000256" key="5">
    <source>
        <dbReference type="SAM" id="SignalP"/>
    </source>
</evidence>
<dbReference type="Gene3D" id="2.40.170.20">
    <property type="entry name" value="TonB-dependent receptor, beta-barrel domain"/>
    <property type="match status" value="1"/>
</dbReference>
<dbReference type="SUPFAM" id="SSF56935">
    <property type="entry name" value="Porins"/>
    <property type="match status" value="1"/>
</dbReference>
<dbReference type="NCBIfam" id="TIGR01782">
    <property type="entry name" value="TonB-Xanth-Caul"/>
    <property type="match status" value="1"/>
</dbReference>
<evidence type="ECO:0000259" key="7">
    <source>
        <dbReference type="Pfam" id="PF07715"/>
    </source>
</evidence>
<comment type="subcellular location">
    <subcellularLocation>
        <location evidence="1 4">Cell outer membrane</location>
    </subcellularLocation>
</comment>